<dbReference type="PANTHER" id="PTHR13375">
    <property type="entry name" value="FMS INTERACTING PROTEIN"/>
    <property type="match status" value="1"/>
</dbReference>
<gene>
    <name evidence="5" type="ORF">K431DRAFT_215629</name>
</gene>
<protein>
    <recommendedName>
        <fullName evidence="7">THOC5 family protein</fullName>
    </recommendedName>
</protein>
<dbReference type="GO" id="GO:0003729">
    <property type="term" value="F:mRNA binding"/>
    <property type="evidence" value="ECO:0007669"/>
    <property type="project" value="TreeGrafter"/>
</dbReference>
<keyword evidence="6" id="KW-1185">Reference proteome</keyword>
<keyword evidence="4" id="KW-0175">Coiled coil</keyword>
<feature type="coiled-coil region" evidence="4">
    <location>
        <begin position="157"/>
        <end position="184"/>
    </location>
</feature>
<name>A0A9P4QJ31_9PEZI</name>
<proteinExistence type="inferred from homology"/>
<evidence type="ECO:0000313" key="5">
    <source>
        <dbReference type="EMBL" id="KAF2725677.1"/>
    </source>
</evidence>
<dbReference type="PANTHER" id="PTHR13375:SF3">
    <property type="entry name" value="THO COMPLEX SUBUNIT 5 HOMOLOG"/>
    <property type="match status" value="1"/>
</dbReference>
<evidence type="ECO:0000313" key="6">
    <source>
        <dbReference type="Proteomes" id="UP000799441"/>
    </source>
</evidence>
<comment type="caution">
    <text evidence="5">The sequence shown here is derived from an EMBL/GenBank/DDBJ whole genome shotgun (WGS) entry which is preliminary data.</text>
</comment>
<evidence type="ECO:0000256" key="3">
    <source>
        <dbReference type="ARBA" id="ARBA00023242"/>
    </source>
</evidence>
<dbReference type="GO" id="GO:0006406">
    <property type="term" value="P:mRNA export from nucleus"/>
    <property type="evidence" value="ECO:0007669"/>
    <property type="project" value="TreeGrafter"/>
</dbReference>
<evidence type="ECO:0000256" key="2">
    <source>
        <dbReference type="ARBA" id="ARBA00008044"/>
    </source>
</evidence>
<comment type="similarity">
    <text evidence="2">Belongs to the THOC5 family.</text>
</comment>
<dbReference type="InterPro" id="IPR019163">
    <property type="entry name" value="THO_Thoc5"/>
</dbReference>
<dbReference type="GO" id="GO:0000445">
    <property type="term" value="C:THO complex part of transcription export complex"/>
    <property type="evidence" value="ECO:0007669"/>
    <property type="project" value="TreeGrafter"/>
</dbReference>
<dbReference type="EMBL" id="MU003767">
    <property type="protein sequence ID" value="KAF2725677.1"/>
    <property type="molecule type" value="Genomic_DNA"/>
</dbReference>
<keyword evidence="3" id="KW-0539">Nucleus</keyword>
<dbReference type="Proteomes" id="UP000799441">
    <property type="component" value="Unassembled WGS sequence"/>
</dbReference>
<organism evidence="5 6">
    <name type="scientific">Polychaeton citri CBS 116435</name>
    <dbReference type="NCBI Taxonomy" id="1314669"/>
    <lineage>
        <taxon>Eukaryota</taxon>
        <taxon>Fungi</taxon>
        <taxon>Dikarya</taxon>
        <taxon>Ascomycota</taxon>
        <taxon>Pezizomycotina</taxon>
        <taxon>Dothideomycetes</taxon>
        <taxon>Dothideomycetidae</taxon>
        <taxon>Capnodiales</taxon>
        <taxon>Capnodiaceae</taxon>
        <taxon>Polychaeton</taxon>
    </lineage>
</organism>
<dbReference type="Pfam" id="PF09766">
    <property type="entry name" value="FmiP_Thoc5"/>
    <property type="match status" value="1"/>
</dbReference>
<accession>A0A9P4QJ31</accession>
<dbReference type="OrthoDB" id="20582at2759"/>
<dbReference type="AlphaFoldDB" id="A0A9P4QJ31"/>
<reference evidence="5" key="1">
    <citation type="journal article" date="2020" name="Stud. Mycol.">
        <title>101 Dothideomycetes genomes: a test case for predicting lifestyles and emergence of pathogens.</title>
        <authorList>
            <person name="Haridas S."/>
            <person name="Albert R."/>
            <person name="Binder M."/>
            <person name="Bloem J."/>
            <person name="Labutti K."/>
            <person name="Salamov A."/>
            <person name="Andreopoulos B."/>
            <person name="Baker S."/>
            <person name="Barry K."/>
            <person name="Bills G."/>
            <person name="Bluhm B."/>
            <person name="Cannon C."/>
            <person name="Castanera R."/>
            <person name="Culley D."/>
            <person name="Daum C."/>
            <person name="Ezra D."/>
            <person name="Gonzalez J."/>
            <person name="Henrissat B."/>
            <person name="Kuo A."/>
            <person name="Liang C."/>
            <person name="Lipzen A."/>
            <person name="Lutzoni F."/>
            <person name="Magnuson J."/>
            <person name="Mondo S."/>
            <person name="Nolan M."/>
            <person name="Ohm R."/>
            <person name="Pangilinan J."/>
            <person name="Park H.-J."/>
            <person name="Ramirez L."/>
            <person name="Alfaro M."/>
            <person name="Sun H."/>
            <person name="Tritt A."/>
            <person name="Yoshinaga Y."/>
            <person name="Zwiers L.-H."/>
            <person name="Turgeon B."/>
            <person name="Goodwin S."/>
            <person name="Spatafora J."/>
            <person name="Crous P."/>
            <person name="Grigoriev I."/>
        </authorList>
    </citation>
    <scope>NUCLEOTIDE SEQUENCE</scope>
    <source>
        <strain evidence="5">CBS 116435</strain>
    </source>
</reference>
<evidence type="ECO:0000256" key="1">
    <source>
        <dbReference type="ARBA" id="ARBA00004123"/>
    </source>
</evidence>
<comment type="subcellular location">
    <subcellularLocation>
        <location evidence="1">Nucleus</location>
    </subcellularLocation>
</comment>
<sequence length="234" mass="26775">MTAETPLITDPALLSVLKAAAQAQQQSLAILDLLDEYHSRESGEENADSIEPQLAVSKQQKHLYAHLAHLRGLNRRAIINVRATKQGTAERRQEVDSLHLQLQNLYYEQRHLRGEIAACEDFDHKYTTLPLVPLEGFLAQHPEYANSDGHDITVARIEDEHRARQALEEQRQVLLKRKDVLVKETTAKKDELIKLDTEIEKWLDSEKSIRKVFDTRSKKLSDAKEKAEEEAVKT</sequence>
<evidence type="ECO:0008006" key="7">
    <source>
        <dbReference type="Google" id="ProtNLM"/>
    </source>
</evidence>
<evidence type="ECO:0000256" key="4">
    <source>
        <dbReference type="SAM" id="Coils"/>
    </source>
</evidence>